<dbReference type="PANTHER" id="PTHR34406:SF1">
    <property type="entry name" value="PROTEIN YCEI"/>
    <property type="match status" value="1"/>
</dbReference>
<dbReference type="InterPro" id="IPR007372">
    <property type="entry name" value="Lipid/polyisoprenoid-bd_YceI"/>
</dbReference>
<dbReference type="RefSeq" id="WP_110389703.1">
    <property type="nucleotide sequence ID" value="NZ_DAIPEO010000029.1"/>
</dbReference>
<gene>
    <name evidence="3" type="ORF">DFR34_102123</name>
</gene>
<feature type="chain" id="PRO_5016427683" evidence="1">
    <location>
        <begin position="21"/>
        <end position="189"/>
    </location>
</feature>
<comment type="caution">
    <text evidence="3">The sequence shown here is derived from an EMBL/GenBank/DDBJ whole genome shotgun (WGS) entry which is preliminary data.</text>
</comment>
<reference evidence="3 4" key="1">
    <citation type="submission" date="2018-05" db="EMBL/GenBank/DDBJ databases">
        <title>Genomic Encyclopedia of Type Strains, Phase IV (KMG-IV): sequencing the most valuable type-strain genomes for metagenomic binning, comparative biology and taxonomic classification.</title>
        <authorList>
            <person name="Goeker M."/>
        </authorList>
    </citation>
    <scope>NUCLEOTIDE SEQUENCE [LARGE SCALE GENOMIC DNA]</scope>
    <source>
        <strain evidence="3 4">DSM 29661</strain>
    </source>
</reference>
<protein>
    <submittedName>
        <fullName evidence="3">Polyisoprenoid-binding protein YceI</fullName>
    </submittedName>
</protein>
<organism evidence="3 4">
    <name type="scientific">Rivihabitans pingtungensis</name>
    <dbReference type="NCBI Taxonomy" id="1054498"/>
    <lineage>
        <taxon>Bacteria</taxon>
        <taxon>Pseudomonadati</taxon>
        <taxon>Pseudomonadota</taxon>
        <taxon>Betaproteobacteria</taxon>
        <taxon>Neisseriales</taxon>
        <taxon>Aquaspirillaceae</taxon>
        <taxon>Rivihabitans</taxon>
    </lineage>
</organism>
<sequence length="189" mass="20692">MRSSRLTSLLLAAAIAPALALPASYTPDPTHTYVYFEVGHLGYSIQRGRFEQVAGKIRLDGAAQQGTLDIVVSAASVTTGFAQRDEQLRGVEFFNVARFPTVTFRSTEMKFVGERPISAKGVLTLLGVSKPVELKISQFYCAPHPMSKKEMCGAEANVSIKRSEYGMNRYLPGIGDEVKLAVQIEAFRD</sequence>
<dbReference type="Proteomes" id="UP000247555">
    <property type="component" value="Unassembled WGS sequence"/>
</dbReference>
<dbReference type="EMBL" id="QJKI01000002">
    <property type="protein sequence ID" value="PXX81284.1"/>
    <property type="molecule type" value="Genomic_DNA"/>
</dbReference>
<keyword evidence="1" id="KW-0732">Signal</keyword>
<proteinExistence type="predicted"/>
<feature type="domain" description="Lipid/polyisoprenoid-binding YceI-like" evidence="2">
    <location>
        <begin position="24"/>
        <end position="187"/>
    </location>
</feature>
<dbReference type="OrthoDB" id="9811006at2"/>
<dbReference type="Pfam" id="PF04264">
    <property type="entry name" value="YceI"/>
    <property type="match status" value="1"/>
</dbReference>
<evidence type="ECO:0000256" key="1">
    <source>
        <dbReference type="SAM" id="SignalP"/>
    </source>
</evidence>
<dbReference type="PANTHER" id="PTHR34406">
    <property type="entry name" value="PROTEIN YCEI"/>
    <property type="match status" value="1"/>
</dbReference>
<accession>A0A318KTT2</accession>
<dbReference type="InterPro" id="IPR036761">
    <property type="entry name" value="TTHA0802/YceI-like_sf"/>
</dbReference>
<dbReference type="AlphaFoldDB" id="A0A318KTT2"/>
<dbReference type="SUPFAM" id="SSF101874">
    <property type="entry name" value="YceI-like"/>
    <property type="match status" value="1"/>
</dbReference>
<keyword evidence="4" id="KW-1185">Reference proteome</keyword>
<feature type="signal peptide" evidence="1">
    <location>
        <begin position="1"/>
        <end position="20"/>
    </location>
</feature>
<evidence type="ECO:0000313" key="3">
    <source>
        <dbReference type="EMBL" id="PXX81284.1"/>
    </source>
</evidence>
<name>A0A318KTT2_9NEIS</name>
<evidence type="ECO:0000313" key="4">
    <source>
        <dbReference type="Proteomes" id="UP000247555"/>
    </source>
</evidence>
<dbReference type="Gene3D" id="2.40.128.110">
    <property type="entry name" value="Lipid/polyisoprenoid-binding, YceI-like"/>
    <property type="match status" value="1"/>
</dbReference>
<evidence type="ECO:0000259" key="2">
    <source>
        <dbReference type="SMART" id="SM00867"/>
    </source>
</evidence>
<dbReference type="SMART" id="SM00867">
    <property type="entry name" value="YceI"/>
    <property type="match status" value="1"/>
</dbReference>